<protein>
    <submittedName>
        <fullName evidence="1">Uncharacterized protein</fullName>
    </submittedName>
</protein>
<organism evidence="1 2">
    <name type="scientific">Acropora cervicornis</name>
    <name type="common">Staghorn coral</name>
    <dbReference type="NCBI Taxonomy" id="6130"/>
    <lineage>
        <taxon>Eukaryota</taxon>
        <taxon>Metazoa</taxon>
        <taxon>Cnidaria</taxon>
        <taxon>Anthozoa</taxon>
        <taxon>Hexacorallia</taxon>
        <taxon>Scleractinia</taxon>
        <taxon>Astrocoeniina</taxon>
        <taxon>Acroporidae</taxon>
        <taxon>Acropora</taxon>
    </lineage>
</organism>
<dbReference type="EMBL" id="JARQWQ010000045">
    <property type="protein sequence ID" value="KAK2558192.1"/>
    <property type="molecule type" value="Genomic_DNA"/>
</dbReference>
<comment type="caution">
    <text evidence="1">The sequence shown here is derived from an EMBL/GenBank/DDBJ whole genome shotgun (WGS) entry which is preliminary data.</text>
</comment>
<name>A0AAD9QB90_ACRCE</name>
<sequence length="67" mass="7616">MDTHLSTFQYGQNIKHAHGHGTWKIQSSISEVERDGATRTTKHLTKRIKECVVRGRTGDGIKERRLG</sequence>
<gene>
    <name evidence="1" type="ORF">P5673_019308</name>
</gene>
<reference evidence="1" key="2">
    <citation type="journal article" date="2023" name="Science">
        <title>Genomic signatures of disease resistance in endangered staghorn corals.</title>
        <authorList>
            <person name="Vollmer S.V."/>
            <person name="Selwyn J.D."/>
            <person name="Despard B.A."/>
            <person name="Roesel C.L."/>
        </authorList>
    </citation>
    <scope>NUCLEOTIDE SEQUENCE</scope>
    <source>
        <strain evidence="1">K2</strain>
    </source>
</reference>
<proteinExistence type="predicted"/>
<dbReference type="Proteomes" id="UP001249851">
    <property type="component" value="Unassembled WGS sequence"/>
</dbReference>
<dbReference type="AlphaFoldDB" id="A0AAD9QB90"/>
<accession>A0AAD9QB90</accession>
<reference evidence="1" key="1">
    <citation type="journal article" date="2023" name="G3 (Bethesda)">
        <title>Whole genome assembly and annotation of the endangered Caribbean coral Acropora cervicornis.</title>
        <authorList>
            <person name="Selwyn J.D."/>
            <person name="Vollmer S.V."/>
        </authorList>
    </citation>
    <scope>NUCLEOTIDE SEQUENCE</scope>
    <source>
        <strain evidence="1">K2</strain>
    </source>
</reference>
<evidence type="ECO:0000313" key="1">
    <source>
        <dbReference type="EMBL" id="KAK2558192.1"/>
    </source>
</evidence>
<keyword evidence="2" id="KW-1185">Reference proteome</keyword>
<evidence type="ECO:0000313" key="2">
    <source>
        <dbReference type="Proteomes" id="UP001249851"/>
    </source>
</evidence>